<name>G5GL92_9FIRM</name>
<comment type="caution">
    <text evidence="5">The sequence shown here is derived from an EMBL/GenBank/DDBJ whole genome shotgun (WGS) entry which is preliminary data.</text>
</comment>
<dbReference type="Pfam" id="PF08402">
    <property type="entry name" value="TOBE_2"/>
    <property type="match status" value="1"/>
</dbReference>
<dbReference type="InterPro" id="IPR003593">
    <property type="entry name" value="AAA+_ATPase"/>
</dbReference>
<organism evidence="5 6">
    <name type="scientific">Selenomonas infelix ATCC 43532</name>
    <dbReference type="NCBI Taxonomy" id="679201"/>
    <lineage>
        <taxon>Bacteria</taxon>
        <taxon>Bacillati</taxon>
        <taxon>Bacillota</taxon>
        <taxon>Negativicutes</taxon>
        <taxon>Selenomonadales</taxon>
        <taxon>Selenomonadaceae</taxon>
        <taxon>Selenomonas</taxon>
    </lineage>
</organism>
<dbReference type="InterPro" id="IPR008995">
    <property type="entry name" value="Mo/tungstate-bd_C_term_dom"/>
</dbReference>
<protein>
    <recommendedName>
        <fullName evidence="4">ABC transporter domain-containing protein</fullName>
    </recommendedName>
</protein>
<dbReference type="PROSITE" id="PS00211">
    <property type="entry name" value="ABC_TRANSPORTER_1"/>
    <property type="match status" value="1"/>
</dbReference>
<evidence type="ECO:0000313" key="6">
    <source>
        <dbReference type="Proteomes" id="UP000004129"/>
    </source>
</evidence>
<keyword evidence="6" id="KW-1185">Reference proteome</keyword>
<accession>G5GL92</accession>
<dbReference type="PATRIC" id="fig|679201.3.peg.21"/>
<evidence type="ECO:0000256" key="1">
    <source>
        <dbReference type="ARBA" id="ARBA00022448"/>
    </source>
</evidence>
<feature type="domain" description="ABC transporter" evidence="4">
    <location>
        <begin position="5"/>
        <end position="235"/>
    </location>
</feature>
<dbReference type="InterPro" id="IPR012340">
    <property type="entry name" value="NA-bd_OB-fold"/>
</dbReference>
<dbReference type="FunFam" id="3.40.50.300:FF:000042">
    <property type="entry name" value="Maltose/maltodextrin ABC transporter, ATP-binding protein"/>
    <property type="match status" value="1"/>
</dbReference>
<dbReference type="HOGENOM" id="CLU_000604_1_1_9"/>
<reference evidence="5 6" key="1">
    <citation type="submission" date="2011-08" db="EMBL/GenBank/DDBJ databases">
        <title>The Genome Sequence of Selenomonas infelix ATCC 43532.</title>
        <authorList>
            <consortium name="The Broad Institute Genome Sequencing Platform"/>
            <person name="Earl A."/>
            <person name="Ward D."/>
            <person name="Feldgarden M."/>
            <person name="Gevers D."/>
            <person name="Izard J."/>
            <person name="Blanton J.M."/>
            <person name="Baranova O.V."/>
            <person name="Dewhirst F.E."/>
            <person name="Young S.K."/>
            <person name="Zeng Q."/>
            <person name="Gargeya S."/>
            <person name="Fitzgerald M."/>
            <person name="Haas B."/>
            <person name="Abouelleil A."/>
            <person name="Alvarado L."/>
            <person name="Arachchi H.M."/>
            <person name="Berlin A."/>
            <person name="Brown A."/>
            <person name="Chapman S.B."/>
            <person name="Chen Z."/>
            <person name="Dunbar C."/>
            <person name="Freedman E."/>
            <person name="Gearin G."/>
            <person name="Gellesch M."/>
            <person name="Goldberg J."/>
            <person name="Griggs A."/>
            <person name="Gujja S."/>
            <person name="Heiman D."/>
            <person name="Howarth C."/>
            <person name="Larson L."/>
            <person name="Lui A."/>
            <person name="MacDonald P.J.P."/>
            <person name="Montmayeur A."/>
            <person name="Murphy C."/>
            <person name="Neiman D."/>
            <person name="Pearson M."/>
            <person name="Priest M."/>
            <person name="Roberts A."/>
            <person name="Saif S."/>
            <person name="Shea T."/>
            <person name="Shenoy N."/>
            <person name="Sisk P."/>
            <person name="Stolte C."/>
            <person name="Sykes S."/>
            <person name="Wortman J."/>
            <person name="Nusbaum C."/>
            <person name="Birren B."/>
        </authorList>
    </citation>
    <scope>NUCLEOTIDE SEQUENCE [LARGE SCALE GENOMIC DNA]</scope>
    <source>
        <strain evidence="5 6">ATCC 43532</strain>
    </source>
</reference>
<dbReference type="eggNOG" id="COG3842">
    <property type="taxonomic scope" value="Bacteria"/>
</dbReference>
<dbReference type="InterPro" id="IPR017871">
    <property type="entry name" value="ABC_transporter-like_CS"/>
</dbReference>
<dbReference type="InterPro" id="IPR003439">
    <property type="entry name" value="ABC_transporter-like_ATP-bd"/>
</dbReference>
<gene>
    <name evidence="5" type="ORF">HMPREF9334_00022</name>
</gene>
<dbReference type="InterPro" id="IPR050093">
    <property type="entry name" value="ABC_SmlMolc_Importer"/>
</dbReference>
<dbReference type="Gene3D" id="2.40.50.100">
    <property type="match status" value="1"/>
</dbReference>
<dbReference type="Gene3D" id="3.40.50.300">
    <property type="entry name" value="P-loop containing nucleotide triphosphate hydrolases"/>
    <property type="match status" value="1"/>
</dbReference>
<dbReference type="InterPro" id="IPR027417">
    <property type="entry name" value="P-loop_NTPase"/>
</dbReference>
<dbReference type="RefSeq" id="WP_006691476.1">
    <property type="nucleotide sequence ID" value="NZ_JH376797.1"/>
</dbReference>
<dbReference type="PANTHER" id="PTHR42781:SF4">
    <property type="entry name" value="SPERMIDINE_PUTRESCINE IMPORT ATP-BINDING PROTEIN POTA"/>
    <property type="match status" value="1"/>
</dbReference>
<dbReference type="SUPFAM" id="SSF50331">
    <property type="entry name" value="MOP-like"/>
    <property type="match status" value="1"/>
</dbReference>
<dbReference type="PROSITE" id="PS50893">
    <property type="entry name" value="ABC_TRANSPORTER_2"/>
    <property type="match status" value="1"/>
</dbReference>
<dbReference type="Pfam" id="PF00005">
    <property type="entry name" value="ABC_tran"/>
    <property type="match status" value="1"/>
</dbReference>
<dbReference type="GO" id="GO:0043190">
    <property type="term" value="C:ATP-binding cassette (ABC) transporter complex"/>
    <property type="evidence" value="ECO:0007669"/>
    <property type="project" value="InterPro"/>
</dbReference>
<keyword evidence="1" id="KW-0813">Transport</keyword>
<dbReference type="GO" id="GO:0005524">
    <property type="term" value="F:ATP binding"/>
    <property type="evidence" value="ECO:0007669"/>
    <property type="project" value="UniProtKB-KW"/>
</dbReference>
<evidence type="ECO:0000256" key="2">
    <source>
        <dbReference type="ARBA" id="ARBA00022741"/>
    </source>
</evidence>
<evidence type="ECO:0000256" key="3">
    <source>
        <dbReference type="ARBA" id="ARBA00022840"/>
    </source>
</evidence>
<proteinExistence type="predicted"/>
<dbReference type="Proteomes" id="UP000004129">
    <property type="component" value="Unassembled WGS sequence"/>
</dbReference>
<dbReference type="EMBL" id="ACZM01000001">
    <property type="protein sequence ID" value="EHG22637.1"/>
    <property type="molecule type" value="Genomic_DNA"/>
</dbReference>
<evidence type="ECO:0000313" key="5">
    <source>
        <dbReference type="EMBL" id="EHG22637.1"/>
    </source>
</evidence>
<sequence>MSVAINIENAVKKYGDLTIIPGITEHIRNGEFFTLLGPSGCGKTTLLRMIAGFNSIEGGDILFNEQRINDIPAHKRNIGMVFQSYAIFPHLTVRQNVEYGLKLRDVPKAEMKEKVDRILDVVQIADYQDRLPERLSGGQQQRVALARAIVIHPSVLLMDEPLSNLDAKLRIEMRSAIREVQKKVGITTVYVTHDQEEALSISDRIAVMSKGEIQQTAQPQTIYERPWNIFVSTFIGHSNLFYGRVQKPGDRVCVTFRNGYEMPMENLGAEAKDGMEVVISVRPEELSIQDDGLPCKVKTKVFLGKYINYSLDFDGEMILPDQASLEFSQDLGHATRQLEVGDTVHLRPNALKVNVFTADGSRNILKDVVRYE</sequence>
<dbReference type="InterPro" id="IPR013611">
    <property type="entry name" value="Transp-assoc_OB_typ2"/>
</dbReference>
<dbReference type="GO" id="GO:0016887">
    <property type="term" value="F:ATP hydrolysis activity"/>
    <property type="evidence" value="ECO:0007669"/>
    <property type="project" value="InterPro"/>
</dbReference>
<keyword evidence="3" id="KW-0067">ATP-binding</keyword>
<dbReference type="GO" id="GO:0140359">
    <property type="term" value="F:ABC-type transporter activity"/>
    <property type="evidence" value="ECO:0007669"/>
    <property type="project" value="UniProtKB-ARBA"/>
</dbReference>
<dbReference type="SUPFAM" id="SSF52540">
    <property type="entry name" value="P-loop containing nucleoside triphosphate hydrolases"/>
    <property type="match status" value="1"/>
</dbReference>
<dbReference type="STRING" id="679201.HMPREF9334_00022"/>
<dbReference type="SMART" id="SM00382">
    <property type="entry name" value="AAA"/>
    <property type="match status" value="1"/>
</dbReference>
<dbReference type="AlphaFoldDB" id="G5GL92"/>
<dbReference type="PANTHER" id="PTHR42781">
    <property type="entry name" value="SPERMIDINE/PUTRESCINE IMPORT ATP-BINDING PROTEIN POTA"/>
    <property type="match status" value="1"/>
</dbReference>
<dbReference type="Gene3D" id="2.40.50.140">
    <property type="entry name" value="Nucleic acid-binding proteins"/>
    <property type="match status" value="1"/>
</dbReference>
<evidence type="ECO:0000259" key="4">
    <source>
        <dbReference type="PROSITE" id="PS50893"/>
    </source>
</evidence>
<dbReference type="OrthoDB" id="9802264at2"/>
<keyword evidence="2" id="KW-0547">Nucleotide-binding</keyword>